<sequence length="92" mass="10034">WRPGGAGAPEGSLVGHVPQELMIFRAVASYLVGRRVVHGPFLRFSRRGQSTTDRRPSRTPSTRSSWPTEIASLRHTTRTRALGLKGATPIAS</sequence>
<organism evidence="2">
    <name type="scientific">uncultured Rubrobacteraceae bacterium</name>
    <dbReference type="NCBI Taxonomy" id="349277"/>
    <lineage>
        <taxon>Bacteria</taxon>
        <taxon>Bacillati</taxon>
        <taxon>Actinomycetota</taxon>
        <taxon>Rubrobacteria</taxon>
        <taxon>Rubrobacterales</taxon>
        <taxon>Rubrobacteraceae</taxon>
        <taxon>environmental samples</taxon>
    </lineage>
</organism>
<evidence type="ECO:0000313" key="2">
    <source>
        <dbReference type="EMBL" id="CAA9446045.1"/>
    </source>
</evidence>
<protein>
    <submittedName>
        <fullName evidence="2">Uncharacterized protein</fullName>
    </submittedName>
</protein>
<evidence type="ECO:0000256" key="1">
    <source>
        <dbReference type="SAM" id="MobiDB-lite"/>
    </source>
</evidence>
<feature type="non-terminal residue" evidence="2">
    <location>
        <position position="1"/>
    </location>
</feature>
<accession>A0A6J4QKD7</accession>
<name>A0A6J4QKD7_9ACTN</name>
<feature type="region of interest" description="Disordered" evidence="1">
    <location>
        <begin position="46"/>
        <end position="69"/>
    </location>
</feature>
<gene>
    <name evidence="2" type="ORF">AVDCRST_MAG01-01-4088</name>
</gene>
<feature type="compositionally biased region" description="Low complexity" evidence="1">
    <location>
        <begin position="58"/>
        <end position="68"/>
    </location>
</feature>
<dbReference type="AlphaFoldDB" id="A0A6J4QKD7"/>
<reference evidence="2" key="1">
    <citation type="submission" date="2020-02" db="EMBL/GenBank/DDBJ databases">
        <authorList>
            <person name="Meier V. D."/>
        </authorList>
    </citation>
    <scope>NUCLEOTIDE SEQUENCE</scope>
    <source>
        <strain evidence="2">AVDCRST_MAG01</strain>
    </source>
</reference>
<feature type="non-terminal residue" evidence="2">
    <location>
        <position position="92"/>
    </location>
</feature>
<dbReference type="EMBL" id="CADCUW010000529">
    <property type="protein sequence ID" value="CAA9446045.1"/>
    <property type="molecule type" value="Genomic_DNA"/>
</dbReference>
<proteinExistence type="predicted"/>